<keyword evidence="2" id="KW-0813">Transport</keyword>
<protein>
    <recommendedName>
        <fullName evidence="6">MFS-type drug efflux transporter P55</fullName>
    </recommendedName>
</protein>
<dbReference type="PANTHER" id="PTHR23501">
    <property type="entry name" value="MAJOR FACILITATOR SUPERFAMILY"/>
    <property type="match status" value="1"/>
</dbReference>
<reference evidence="9 10" key="1">
    <citation type="submission" date="2021-03" db="EMBL/GenBank/DDBJ databases">
        <authorList>
            <person name="Grouzdev D.S."/>
        </authorList>
    </citation>
    <scope>NUCLEOTIDE SEQUENCE [LARGE SCALE GENOMIC DNA]</scope>
    <source>
        <strain evidence="9 10">M50-1</strain>
    </source>
</reference>
<feature type="transmembrane region" description="Helical" evidence="7">
    <location>
        <begin position="338"/>
        <end position="361"/>
    </location>
</feature>
<dbReference type="SUPFAM" id="SSF103473">
    <property type="entry name" value="MFS general substrate transporter"/>
    <property type="match status" value="1"/>
</dbReference>
<dbReference type="InterPro" id="IPR011701">
    <property type="entry name" value="MFS"/>
</dbReference>
<dbReference type="Pfam" id="PF07690">
    <property type="entry name" value="MFS_1"/>
    <property type="match status" value="1"/>
</dbReference>
<feature type="transmembrane region" description="Helical" evidence="7">
    <location>
        <begin position="429"/>
        <end position="453"/>
    </location>
</feature>
<dbReference type="Gene3D" id="1.20.1720.10">
    <property type="entry name" value="Multidrug resistance protein D"/>
    <property type="match status" value="1"/>
</dbReference>
<feature type="transmembrane region" description="Helical" evidence="7">
    <location>
        <begin position="63"/>
        <end position="81"/>
    </location>
</feature>
<evidence type="ECO:0000256" key="3">
    <source>
        <dbReference type="ARBA" id="ARBA00022692"/>
    </source>
</evidence>
<evidence type="ECO:0000313" key="10">
    <source>
        <dbReference type="Proteomes" id="UP001193081"/>
    </source>
</evidence>
<comment type="caution">
    <text evidence="9">The sequence shown here is derived from an EMBL/GenBank/DDBJ whole genome shotgun (WGS) entry which is preliminary data.</text>
</comment>
<organism evidence="9 10">
    <name type="scientific">Candidatus Chloroploca mongolica</name>
    <dbReference type="NCBI Taxonomy" id="2528176"/>
    <lineage>
        <taxon>Bacteria</taxon>
        <taxon>Bacillati</taxon>
        <taxon>Chloroflexota</taxon>
        <taxon>Chloroflexia</taxon>
        <taxon>Chloroflexales</taxon>
        <taxon>Chloroflexineae</taxon>
        <taxon>Oscillochloridaceae</taxon>
        <taxon>Candidatus Chloroploca</taxon>
    </lineage>
</organism>
<proteinExistence type="predicted"/>
<dbReference type="InterPro" id="IPR020846">
    <property type="entry name" value="MFS_dom"/>
</dbReference>
<evidence type="ECO:0000256" key="2">
    <source>
        <dbReference type="ARBA" id="ARBA00022448"/>
    </source>
</evidence>
<feature type="transmembrane region" description="Helical" evidence="7">
    <location>
        <begin position="254"/>
        <end position="272"/>
    </location>
</feature>
<dbReference type="PROSITE" id="PS00216">
    <property type="entry name" value="SUGAR_TRANSPORT_1"/>
    <property type="match status" value="1"/>
</dbReference>
<feature type="transmembrane region" description="Helical" evidence="7">
    <location>
        <begin position="122"/>
        <end position="143"/>
    </location>
</feature>
<feature type="transmembrane region" description="Helical" evidence="7">
    <location>
        <begin position="293"/>
        <end position="316"/>
    </location>
</feature>
<keyword evidence="5 7" id="KW-0472">Membrane</keyword>
<dbReference type="CDD" id="cd17321">
    <property type="entry name" value="MFS_MMR_MDR_like"/>
    <property type="match status" value="1"/>
</dbReference>
<feature type="transmembrane region" description="Helical" evidence="7">
    <location>
        <begin position="150"/>
        <end position="170"/>
    </location>
</feature>
<name>A0ABS4D3T3_9CHLR</name>
<gene>
    <name evidence="9" type="ORF">EYB53_000090</name>
</gene>
<feature type="transmembrane region" description="Helical" evidence="7">
    <location>
        <begin position="214"/>
        <end position="234"/>
    </location>
</feature>
<evidence type="ECO:0000256" key="7">
    <source>
        <dbReference type="SAM" id="Phobius"/>
    </source>
</evidence>
<evidence type="ECO:0000256" key="5">
    <source>
        <dbReference type="ARBA" id="ARBA00023136"/>
    </source>
</evidence>
<evidence type="ECO:0000259" key="8">
    <source>
        <dbReference type="PROSITE" id="PS50850"/>
    </source>
</evidence>
<feature type="transmembrane region" description="Helical" evidence="7">
    <location>
        <begin position="368"/>
        <end position="386"/>
    </location>
</feature>
<feature type="transmembrane region" description="Helical" evidence="7">
    <location>
        <begin position="22"/>
        <end position="43"/>
    </location>
</feature>
<keyword evidence="3 7" id="KW-0812">Transmembrane</keyword>
<dbReference type="EMBL" id="SIJK02000001">
    <property type="protein sequence ID" value="MBP1464096.1"/>
    <property type="molecule type" value="Genomic_DNA"/>
</dbReference>
<dbReference type="PROSITE" id="PS50850">
    <property type="entry name" value="MFS"/>
    <property type="match status" value="1"/>
</dbReference>
<sequence length="516" mass="54466">MTISPTSGTTQAPPRPNVDPRLTLALLTLAIFVGAVDLTVVSAVLPKIMLDLRVSLDTELNRAAWVVSGYLLAYTISMTFMGRLSDLLGRRQVYLVSLVVFLVGSVIVASAPTLTILITGRIVQALGAGAMVPVSMALVSDLFPPGARAAALGFIGAVDTAGWMVGHLYGGVLMRLFDDWRLLFWINLPIGLVALVLTWWALRNVPQQRATGSFDWRGTLLISASLTALNLGLSAGAELGATDFYGERVGPPPYALPLVLLAFLLLAAFVVWQQRARDPLLDLALFRDRGAAAASVINVMIGFAIALAITNVPLFINTRLLLTAPTDPDILRQAAWDAGWMLSALTLTMAAAAFPGGLAAGRFGDRPVALIGLALTMFGFGLMSRWSAAETYATMAAHLVLAGLGLGLVIAPAADAVIRAAAEDRRGAVSAVVIALRLVGMTVGVAMLTLWGVQRQDALRRAGADNPLVSSDPAFFLMEIAAQVIGETFLFGVVALGIALISAGLMQSSRSQQRAR</sequence>
<feature type="transmembrane region" description="Helical" evidence="7">
    <location>
        <begin position="93"/>
        <end position="116"/>
    </location>
</feature>
<dbReference type="Gene3D" id="1.20.1250.20">
    <property type="entry name" value="MFS general substrate transporter like domains"/>
    <property type="match status" value="1"/>
</dbReference>
<dbReference type="InterPro" id="IPR036259">
    <property type="entry name" value="MFS_trans_sf"/>
</dbReference>
<dbReference type="RefSeq" id="WP_135475454.1">
    <property type="nucleotide sequence ID" value="NZ_SIJK02000001.1"/>
</dbReference>
<feature type="domain" description="Major facilitator superfamily (MFS) profile" evidence="8">
    <location>
        <begin position="23"/>
        <end position="510"/>
    </location>
</feature>
<dbReference type="PANTHER" id="PTHR23501:SF191">
    <property type="entry name" value="VACUOLAR BASIC AMINO ACID TRANSPORTER 4"/>
    <property type="match status" value="1"/>
</dbReference>
<feature type="transmembrane region" description="Helical" evidence="7">
    <location>
        <begin position="473"/>
        <end position="506"/>
    </location>
</feature>
<dbReference type="InterPro" id="IPR005829">
    <property type="entry name" value="Sugar_transporter_CS"/>
</dbReference>
<evidence type="ECO:0000256" key="6">
    <source>
        <dbReference type="ARBA" id="ARBA00044273"/>
    </source>
</evidence>
<comment type="subcellular location">
    <subcellularLocation>
        <location evidence="1">Cell membrane</location>
        <topology evidence="1">Multi-pass membrane protein</topology>
    </subcellularLocation>
</comment>
<feature type="transmembrane region" description="Helical" evidence="7">
    <location>
        <begin position="392"/>
        <end position="417"/>
    </location>
</feature>
<feature type="transmembrane region" description="Helical" evidence="7">
    <location>
        <begin position="182"/>
        <end position="202"/>
    </location>
</feature>
<evidence type="ECO:0000256" key="1">
    <source>
        <dbReference type="ARBA" id="ARBA00004651"/>
    </source>
</evidence>
<accession>A0ABS4D3T3</accession>
<dbReference type="Proteomes" id="UP001193081">
    <property type="component" value="Unassembled WGS sequence"/>
</dbReference>
<keyword evidence="10" id="KW-1185">Reference proteome</keyword>
<keyword evidence="4 7" id="KW-1133">Transmembrane helix</keyword>
<evidence type="ECO:0000256" key="4">
    <source>
        <dbReference type="ARBA" id="ARBA00022989"/>
    </source>
</evidence>
<evidence type="ECO:0000313" key="9">
    <source>
        <dbReference type="EMBL" id="MBP1464096.1"/>
    </source>
</evidence>